<sequence length="98" mass="10239">MPHRDGQVGKGARTCTTSQPCSLDKVCLPSPLTPEPAVSIRYTCFLAEKPVVAVKCEVAKKPKASGGSSNNSSTKNVADGAPDQGKVTLTSLLHLFRG</sequence>
<dbReference type="EMBL" id="KE525231">
    <property type="protein sequence ID" value="KFB42985.1"/>
    <property type="molecule type" value="Genomic_DNA"/>
</dbReference>
<protein>
    <submittedName>
        <fullName evidence="2 3">Uncharacterized protein</fullName>
    </submittedName>
</protein>
<dbReference type="VEuPathDB" id="VectorBase:ASIC010861"/>
<gene>
    <name evidence="2" type="ORF">ZHAS_00010861</name>
</gene>
<dbReference type="AlphaFoldDB" id="A0A084VYE1"/>
<dbReference type="Proteomes" id="UP000030765">
    <property type="component" value="Unassembled WGS sequence"/>
</dbReference>
<dbReference type="EMBL" id="ATLV01018360">
    <property type="status" value="NOT_ANNOTATED_CDS"/>
    <property type="molecule type" value="Genomic_DNA"/>
</dbReference>
<accession>A0A084VYE1</accession>
<evidence type="ECO:0000313" key="2">
    <source>
        <dbReference type="EMBL" id="KFB42985.1"/>
    </source>
</evidence>
<keyword evidence="4" id="KW-1185">Reference proteome</keyword>
<proteinExistence type="predicted"/>
<dbReference type="EnsemblMetazoa" id="ASIC010861-RA">
    <property type="protein sequence ID" value="ASIC010861-PA"/>
    <property type="gene ID" value="ASIC010861"/>
</dbReference>
<organism evidence="2">
    <name type="scientific">Anopheles sinensis</name>
    <name type="common">Mosquito</name>
    <dbReference type="NCBI Taxonomy" id="74873"/>
    <lineage>
        <taxon>Eukaryota</taxon>
        <taxon>Metazoa</taxon>
        <taxon>Ecdysozoa</taxon>
        <taxon>Arthropoda</taxon>
        <taxon>Hexapoda</taxon>
        <taxon>Insecta</taxon>
        <taxon>Pterygota</taxon>
        <taxon>Neoptera</taxon>
        <taxon>Endopterygota</taxon>
        <taxon>Diptera</taxon>
        <taxon>Nematocera</taxon>
        <taxon>Culicoidea</taxon>
        <taxon>Culicidae</taxon>
        <taxon>Anophelinae</taxon>
        <taxon>Anopheles</taxon>
    </lineage>
</organism>
<evidence type="ECO:0000313" key="3">
    <source>
        <dbReference type="EnsemblMetazoa" id="ASIC010861-PA"/>
    </source>
</evidence>
<name>A0A084VYE1_ANOSI</name>
<evidence type="ECO:0000313" key="4">
    <source>
        <dbReference type="Proteomes" id="UP000030765"/>
    </source>
</evidence>
<reference evidence="2 4" key="1">
    <citation type="journal article" date="2014" name="BMC Genomics">
        <title>Genome sequence of Anopheles sinensis provides insight into genetics basis of mosquito competence for malaria parasites.</title>
        <authorList>
            <person name="Zhou D."/>
            <person name="Zhang D."/>
            <person name="Ding G."/>
            <person name="Shi L."/>
            <person name="Hou Q."/>
            <person name="Ye Y."/>
            <person name="Xu Y."/>
            <person name="Zhou H."/>
            <person name="Xiong C."/>
            <person name="Li S."/>
            <person name="Yu J."/>
            <person name="Hong S."/>
            <person name="Yu X."/>
            <person name="Zou P."/>
            <person name="Chen C."/>
            <person name="Chang X."/>
            <person name="Wang W."/>
            <person name="Lv Y."/>
            <person name="Sun Y."/>
            <person name="Ma L."/>
            <person name="Shen B."/>
            <person name="Zhu C."/>
        </authorList>
    </citation>
    <scope>NUCLEOTIDE SEQUENCE [LARGE SCALE GENOMIC DNA]</scope>
</reference>
<feature type="region of interest" description="Disordered" evidence="1">
    <location>
        <begin position="61"/>
        <end position="84"/>
    </location>
</feature>
<reference evidence="3" key="2">
    <citation type="submission" date="2020-05" db="UniProtKB">
        <authorList>
            <consortium name="EnsemblMetazoa"/>
        </authorList>
    </citation>
    <scope>IDENTIFICATION</scope>
</reference>
<evidence type="ECO:0000256" key="1">
    <source>
        <dbReference type="SAM" id="MobiDB-lite"/>
    </source>
</evidence>